<organism evidence="5 6">
    <name type="scientific">Candidatus Falkowbacteria bacterium CG23_combo_of_CG06-09_8_20_14_all_49_15</name>
    <dbReference type="NCBI Taxonomy" id="1974572"/>
    <lineage>
        <taxon>Bacteria</taxon>
        <taxon>Candidatus Falkowiibacteriota</taxon>
    </lineage>
</organism>
<proteinExistence type="predicted"/>
<dbReference type="AlphaFoldDB" id="A0A2G9ZLS5"/>
<feature type="domain" description="Heat-inducible transcription repressor HrcA C-terminal" evidence="4">
    <location>
        <begin position="29"/>
        <end position="169"/>
    </location>
</feature>
<evidence type="ECO:0000313" key="6">
    <source>
        <dbReference type="Proteomes" id="UP000230729"/>
    </source>
</evidence>
<dbReference type="PANTHER" id="PTHR34824">
    <property type="entry name" value="HEAT-INDUCIBLE TRANSCRIPTION REPRESSOR HRCA"/>
    <property type="match status" value="1"/>
</dbReference>
<comment type="caution">
    <text evidence="5">The sequence shown here is derived from an EMBL/GenBank/DDBJ whole genome shotgun (WGS) entry which is preliminary data.</text>
</comment>
<evidence type="ECO:0000259" key="4">
    <source>
        <dbReference type="Pfam" id="PF01628"/>
    </source>
</evidence>
<dbReference type="InterPro" id="IPR021153">
    <property type="entry name" value="HrcA_C"/>
</dbReference>
<dbReference type="InterPro" id="IPR002571">
    <property type="entry name" value="HrcA"/>
</dbReference>
<sequence length="182" mass="20461">MLELDNEGYISQPHTSAGRIPTEKAYLYYLENLAQKKIRPAAAKSIDEALGEKSEENFKQAAKIIAQISGQAVFWAFHRRNLYYTGLSNLFSQPEFADLKLVYDISDVIDRLDEIIDNLFHDLPDAVQVLVGSHNPFGDFCGAVLGKYLFRGQTGLIGIIGPMRMDYEKNLGIVKYVQEILG</sequence>
<evidence type="ECO:0000313" key="5">
    <source>
        <dbReference type="EMBL" id="PIP34102.1"/>
    </source>
</evidence>
<evidence type="ECO:0000256" key="3">
    <source>
        <dbReference type="ARBA" id="ARBA00023163"/>
    </source>
</evidence>
<dbReference type="Pfam" id="PF01628">
    <property type="entry name" value="HrcA"/>
    <property type="match status" value="1"/>
</dbReference>
<dbReference type="PANTHER" id="PTHR34824:SF1">
    <property type="entry name" value="HEAT-INDUCIBLE TRANSCRIPTION REPRESSOR HRCA"/>
    <property type="match status" value="1"/>
</dbReference>
<gene>
    <name evidence="5" type="ORF">COX22_00785</name>
</gene>
<dbReference type="InterPro" id="IPR029016">
    <property type="entry name" value="GAF-like_dom_sf"/>
</dbReference>
<dbReference type="GO" id="GO:0045892">
    <property type="term" value="P:negative regulation of DNA-templated transcription"/>
    <property type="evidence" value="ECO:0007669"/>
    <property type="project" value="TreeGrafter"/>
</dbReference>
<reference evidence="5 6" key="1">
    <citation type="submission" date="2017-09" db="EMBL/GenBank/DDBJ databases">
        <title>Depth-based differentiation of microbial function through sediment-hosted aquifers and enrichment of novel symbionts in the deep terrestrial subsurface.</title>
        <authorList>
            <person name="Probst A.J."/>
            <person name="Ladd B."/>
            <person name="Jarett J.K."/>
            <person name="Geller-Mcgrath D.E."/>
            <person name="Sieber C.M."/>
            <person name="Emerson J.B."/>
            <person name="Anantharaman K."/>
            <person name="Thomas B.C."/>
            <person name="Malmstrom R."/>
            <person name="Stieglmeier M."/>
            <person name="Klingl A."/>
            <person name="Woyke T."/>
            <person name="Ryan C.M."/>
            <person name="Banfield J.F."/>
        </authorList>
    </citation>
    <scope>NUCLEOTIDE SEQUENCE [LARGE SCALE GENOMIC DNA]</scope>
    <source>
        <strain evidence="5">CG23_combo_of_CG06-09_8_20_14_all_49_15</strain>
    </source>
</reference>
<evidence type="ECO:0000256" key="1">
    <source>
        <dbReference type="ARBA" id="ARBA00022491"/>
    </source>
</evidence>
<keyword evidence="3" id="KW-0804">Transcription</keyword>
<accession>A0A2G9ZLS5</accession>
<dbReference type="GO" id="GO:0003677">
    <property type="term" value="F:DNA binding"/>
    <property type="evidence" value="ECO:0007669"/>
    <property type="project" value="InterPro"/>
</dbReference>
<protein>
    <recommendedName>
        <fullName evidence="4">Heat-inducible transcription repressor HrcA C-terminal domain-containing protein</fullName>
    </recommendedName>
</protein>
<dbReference type="InterPro" id="IPR036388">
    <property type="entry name" value="WH-like_DNA-bd_sf"/>
</dbReference>
<dbReference type="Proteomes" id="UP000230729">
    <property type="component" value="Unassembled WGS sequence"/>
</dbReference>
<dbReference type="SUPFAM" id="SSF55781">
    <property type="entry name" value="GAF domain-like"/>
    <property type="match status" value="1"/>
</dbReference>
<keyword evidence="2" id="KW-0805">Transcription regulation</keyword>
<dbReference type="Gene3D" id="1.10.10.10">
    <property type="entry name" value="Winged helix-like DNA-binding domain superfamily/Winged helix DNA-binding domain"/>
    <property type="match status" value="1"/>
</dbReference>
<evidence type="ECO:0000256" key="2">
    <source>
        <dbReference type="ARBA" id="ARBA00023015"/>
    </source>
</evidence>
<name>A0A2G9ZLS5_9BACT</name>
<dbReference type="EMBL" id="PCSD01000015">
    <property type="protein sequence ID" value="PIP34102.1"/>
    <property type="molecule type" value="Genomic_DNA"/>
</dbReference>
<dbReference type="Gene3D" id="3.30.450.40">
    <property type="match status" value="1"/>
</dbReference>
<keyword evidence="1" id="KW-0678">Repressor</keyword>